<name>A0A1B6CCZ0_9HEMI</name>
<feature type="signal peptide" evidence="1">
    <location>
        <begin position="1"/>
        <end position="19"/>
    </location>
</feature>
<dbReference type="InterPro" id="IPR036610">
    <property type="entry name" value="PEBP-like_sf"/>
</dbReference>
<accession>A0A1B6CCZ0</accession>
<keyword evidence="1" id="KW-0732">Signal</keyword>
<dbReference type="SUPFAM" id="SSF49777">
    <property type="entry name" value="PEBP-like"/>
    <property type="match status" value="1"/>
</dbReference>
<protein>
    <submittedName>
        <fullName evidence="2">Uncharacterized protein</fullName>
    </submittedName>
</protein>
<dbReference type="PANTHER" id="PTHR11362:SF82">
    <property type="entry name" value="PHOSPHATIDYLETHANOLAMINE-BINDING PROTEIN 4"/>
    <property type="match status" value="1"/>
</dbReference>
<dbReference type="InterPro" id="IPR035810">
    <property type="entry name" value="PEBP_euk"/>
</dbReference>
<evidence type="ECO:0000313" key="2">
    <source>
        <dbReference type="EMBL" id="JAS11309.1"/>
    </source>
</evidence>
<dbReference type="EMBL" id="GEDC01025989">
    <property type="protein sequence ID" value="JAS11309.1"/>
    <property type="molecule type" value="Transcribed_RNA"/>
</dbReference>
<dbReference type="AlphaFoldDB" id="A0A1B6CCZ0"/>
<evidence type="ECO:0000256" key="1">
    <source>
        <dbReference type="SAM" id="SignalP"/>
    </source>
</evidence>
<organism evidence="2">
    <name type="scientific">Clastoptera arizonana</name>
    <name type="common">Arizona spittle bug</name>
    <dbReference type="NCBI Taxonomy" id="38151"/>
    <lineage>
        <taxon>Eukaryota</taxon>
        <taxon>Metazoa</taxon>
        <taxon>Ecdysozoa</taxon>
        <taxon>Arthropoda</taxon>
        <taxon>Hexapoda</taxon>
        <taxon>Insecta</taxon>
        <taxon>Pterygota</taxon>
        <taxon>Neoptera</taxon>
        <taxon>Paraneoptera</taxon>
        <taxon>Hemiptera</taxon>
        <taxon>Auchenorrhyncha</taxon>
        <taxon>Cercopoidea</taxon>
        <taxon>Clastopteridae</taxon>
        <taxon>Clastoptera</taxon>
    </lineage>
</organism>
<proteinExistence type="predicted"/>
<gene>
    <name evidence="2" type="ORF">g.834</name>
</gene>
<feature type="chain" id="PRO_5008580296" evidence="1">
    <location>
        <begin position="20"/>
        <end position="197"/>
    </location>
</feature>
<reference evidence="2" key="1">
    <citation type="submission" date="2015-12" db="EMBL/GenBank/DDBJ databases">
        <title>De novo transcriptome assembly of four potential Pierce s Disease insect vectors from Arizona vineyards.</title>
        <authorList>
            <person name="Tassone E.E."/>
        </authorList>
    </citation>
    <scope>NUCLEOTIDE SEQUENCE</scope>
</reference>
<dbReference type="Gene3D" id="3.90.280.10">
    <property type="entry name" value="PEBP-like"/>
    <property type="match status" value="1"/>
</dbReference>
<dbReference type="PANTHER" id="PTHR11362">
    <property type="entry name" value="PHOSPHATIDYLETHANOLAMINE-BINDING PROTEIN"/>
    <property type="match status" value="1"/>
</dbReference>
<sequence>MLCHMFWLICTSVLVYVSAYNTENIEYYSPQVYAYSRTYMCYGDNFTVYSVPENIRLNRTRCGIYIHKKEFKEPPRIIYTEANKKGLYTVMVGEAVKDFETGWFYLLWLLVNIKGKDLIIGNLEDADEFMPYFGPDPPKNMGPRTYQILLYYHRKKVPFKQQLPVRLRSNFDFFNWVRDQHAQFQGPIAATQFKIQT</sequence>